<evidence type="ECO:0000256" key="1">
    <source>
        <dbReference type="ARBA" id="ARBA00022574"/>
    </source>
</evidence>
<dbReference type="Pfam" id="PF00400">
    <property type="entry name" value="WD40"/>
    <property type="match status" value="3"/>
</dbReference>
<sequence>MEDKESDDDGLTTVYNPHQKPVLCVKVSGGYLYSCSSDKSVRVYNMEKTRQEKEFKTHKRSITCIEIFTCCQEDYIISGSTDKHIIMYHAKTGVVEIDFSLGARIQCMVTQGSLLVAGLSNGFIHLIDLQTKSALGRWLVGDDPVRKDISCLAIHNNRLLTASYDNKISCWDISHYVGGCGGGSILARIHQISSFSDMVLCMQVC</sequence>
<dbReference type="InterPro" id="IPR015943">
    <property type="entry name" value="WD40/YVTN_repeat-like_dom_sf"/>
</dbReference>
<proteinExistence type="predicted"/>
<dbReference type="GO" id="GO:1990234">
    <property type="term" value="C:transferase complex"/>
    <property type="evidence" value="ECO:0007669"/>
    <property type="project" value="UniProtKB-ARBA"/>
</dbReference>
<name>A0AA35XGW1_GEOBA</name>
<evidence type="ECO:0000313" key="4">
    <source>
        <dbReference type="Proteomes" id="UP001174909"/>
    </source>
</evidence>
<dbReference type="SUPFAM" id="SSF50978">
    <property type="entry name" value="WD40 repeat-like"/>
    <property type="match status" value="1"/>
</dbReference>
<dbReference type="SMART" id="SM00320">
    <property type="entry name" value="WD40"/>
    <property type="match status" value="3"/>
</dbReference>
<dbReference type="PANTHER" id="PTHR22847">
    <property type="entry name" value="WD40 REPEAT PROTEIN"/>
    <property type="match status" value="1"/>
</dbReference>
<evidence type="ECO:0000313" key="3">
    <source>
        <dbReference type="EMBL" id="CAI8051836.1"/>
    </source>
</evidence>
<reference evidence="3" key="1">
    <citation type="submission" date="2023-03" db="EMBL/GenBank/DDBJ databases">
        <authorList>
            <person name="Steffen K."/>
            <person name="Cardenas P."/>
        </authorList>
    </citation>
    <scope>NUCLEOTIDE SEQUENCE</scope>
</reference>
<accession>A0AA35XGW1</accession>
<comment type="caution">
    <text evidence="3">The sequence shown here is derived from an EMBL/GenBank/DDBJ whole genome shotgun (WGS) entry which is preliminary data.</text>
</comment>
<keyword evidence="1" id="KW-0853">WD repeat</keyword>
<gene>
    <name evidence="3" type="ORF">GBAR_LOCUS28373</name>
</gene>
<protein>
    <submittedName>
        <fullName evidence="3">Zinc finger protein 106</fullName>
    </submittedName>
</protein>
<dbReference type="EMBL" id="CASHTH010003968">
    <property type="protein sequence ID" value="CAI8051836.1"/>
    <property type="molecule type" value="Genomic_DNA"/>
</dbReference>
<dbReference type="AlphaFoldDB" id="A0AA35XGW1"/>
<dbReference type="InterPro" id="IPR036322">
    <property type="entry name" value="WD40_repeat_dom_sf"/>
</dbReference>
<organism evidence="3 4">
    <name type="scientific">Geodia barretti</name>
    <name type="common">Barrett's horny sponge</name>
    <dbReference type="NCBI Taxonomy" id="519541"/>
    <lineage>
        <taxon>Eukaryota</taxon>
        <taxon>Metazoa</taxon>
        <taxon>Porifera</taxon>
        <taxon>Demospongiae</taxon>
        <taxon>Heteroscleromorpha</taxon>
        <taxon>Tetractinellida</taxon>
        <taxon>Astrophorina</taxon>
        <taxon>Geodiidae</taxon>
        <taxon>Geodia</taxon>
    </lineage>
</organism>
<dbReference type="InterPro" id="IPR001680">
    <property type="entry name" value="WD40_rpt"/>
</dbReference>
<dbReference type="Proteomes" id="UP001174909">
    <property type="component" value="Unassembled WGS sequence"/>
</dbReference>
<dbReference type="PANTHER" id="PTHR22847:SF637">
    <property type="entry name" value="WD REPEAT DOMAIN 5B"/>
    <property type="match status" value="1"/>
</dbReference>
<evidence type="ECO:0000256" key="2">
    <source>
        <dbReference type="ARBA" id="ARBA00022737"/>
    </source>
</evidence>
<keyword evidence="4" id="KW-1185">Reference proteome</keyword>
<keyword evidence="2" id="KW-0677">Repeat</keyword>
<dbReference type="Gene3D" id="2.130.10.10">
    <property type="entry name" value="YVTN repeat-like/Quinoprotein amine dehydrogenase"/>
    <property type="match status" value="1"/>
</dbReference>